<dbReference type="InterPro" id="IPR034181">
    <property type="entry name" value="Cwc2_RRM"/>
</dbReference>
<dbReference type="InterPro" id="IPR039171">
    <property type="entry name" value="Cwc2/Slt11"/>
</dbReference>
<gene>
    <name evidence="16" type="ORF">YYC_05183</name>
</gene>
<dbReference type="GO" id="GO:0000974">
    <property type="term" value="C:Prp19 complex"/>
    <property type="evidence" value="ECO:0007669"/>
    <property type="project" value="TreeGrafter"/>
</dbReference>
<evidence type="ECO:0000256" key="4">
    <source>
        <dbReference type="ARBA" id="ARBA00022723"/>
    </source>
</evidence>
<evidence type="ECO:0000256" key="9">
    <source>
        <dbReference type="ARBA" id="ARBA00023187"/>
    </source>
</evidence>
<keyword evidence="7 12" id="KW-0862">Zinc</keyword>
<keyword evidence="5" id="KW-0747">Spliceosome</keyword>
<dbReference type="GO" id="GO:0036002">
    <property type="term" value="F:pre-mRNA binding"/>
    <property type="evidence" value="ECO:0007669"/>
    <property type="project" value="TreeGrafter"/>
</dbReference>
<evidence type="ECO:0000256" key="5">
    <source>
        <dbReference type="ARBA" id="ARBA00022728"/>
    </source>
</evidence>
<dbReference type="InterPro" id="IPR012677">
    <property type="entry name" value="Nucleotide-bd_a/b_plait_sf"/>
</dbReference>
<accession>V7PB67</accession>
<dbReference type="GO" id="GO:0008380">
    <property type="term" value="P:RNA splicing"/>
    <property type="evidence" value="ECO:0007669"/>
    <property type="project" value="UniProtKB-KW"/>
</dbReference>
<dbReference type="CDD" id="cd12360">
    <property type="entry name" value="RRM_cwf2"/>
    <property type="match status" value="1"/>
</dbReference>
<name>V7PB67_PLAYE</name>
<dbReference type="Pfam" id="PF00076">
    <property type="entry name" value="RRM_1"/>
    <property type="match status" value="1"/>
</dbReference>
<dbReference type="InterPro" id="IPR032297">
    <property type="entry name" value="Torus"/>
</dbReference>
<dbReference type="OrthoDB" id="10251848at2759"/>
<dbReference type="GO" id="GO:0071007">
    <property type="term" value="C:U2-type catalytic step 2 spliceosome"/>
    <property type="evidence" value="ECO:0007669"/>
    <property type="project" value="TreeGrafter"/>
</dbReference>
<feature type="region of interest" description="Disordered" evidence="13">
    <location>
        <begin position="1"/>
        <end position="245"/>
    </location>
</feature>
<keyword evidence="17" id="KW-1185">Reference proteome</keyword>
<feature type="compositionally biased region" description="Polar residues" evidence="13">
    <location>
        <begin position="219"/>
        <end position="228"/>
    </location>
</feature>
<sequence length="732" mass="82901">MGFKSFFNYKEGEKENTTDSSNIEKGEETGNNNISDQTSKDEANSNKIDDKDGENSKSENSKSENSKSEDDKNKDDKNEDGKSEDGKNEDGKNEDGKSEDGKSEDGKSEDGKNEDDKNEDGKVCEPSEKGEELKEGNSKENPKKRKKNSETIKEDDNVEKDNNENGSKKKAKCNISIEEDLKESENKKDGSEKGEPVCNSKSERSEKGEKSEKSDENETVSNTTPAVENTNNNNNNNNSNNNNINLESYRNYQYYYNQFYGNLNNVQAMSNDIGSGYSNNVSKENFQNKKNNSNNNINGYPEFNSFNNIYMPIGMNNYYNMYNYNYINGYANIGNIGNIGGINNQNYNYYCDGNVENSGLYDYNKDLINSGGANDMKNYAFFSLINKSLELMKTSDKVKAILKNPARLQITQEELNKVEYTQENQNNTIWFGKYVTDKNNNNNPKFVAKYKCNPSKDSGYTKADKSYANKPYFCIYFARGCCAYGHNCLYRHRIPTENDELEFENTMDIFGREKYNTFKEDMNGNGNFNNDCRTLFIGSIYINNLNEVNIIEKVLYDEFVIYGNIDYVRFIPNKNIAFIQFTNRVNAEFARVAMSDQPLANYSISLTIKWAFDMKTQPAINSTNFYNGMNNANPYFYNSNKAITSTWPQNPYGASQNPYGTSQNSYGTLTNPNYYDQSNYLSNPIIGPANFPPNFTTNKGKVVTGSAPIVPNPLAVPTSNNSDAQSGKKKKV</sequence>
<dbReference type="Pfam" id="PF16131">
    <property type="entry name" value="Torus"/>
    <property type="match status" value="1"/>
</dbReference>
<dbReference type="FunFam" id="3.30.70.330:FF:000718">
    <property type="entry name" value="Pre-mRNA-splicing factor CWC2"/>
    <property type="match status" value="1"/>
</dbReference>
<keyword evidence="3" id="KW-0507">mRNA processing</keyword>
<evidence type="ECO:0000256" key="11">
    <source>
        <dbReference type="PROSITE-ProRule" id="PRU00176"/>
    </source>
</evidence>
<reference evidence="16 17" key="1">
    <citation type="submission" date="2013-11" db="EMBL/GenBank/DDBJ databases">
        <title>The Genome Sequence of Plasmodium yoelii 17X.</title>
        <authorList>
            <consortium name="The Broad Institute Genomics Platform"/>
            <consortium name="The Broad Institute Genome Sequencing Center for Infectious Disease"/>
            <person name="Neafsey D."/>
            <person name="Adams J."/>
            <person name="Walker B."/>
            <person name="Young S.K."/>
            <person name="Zeng Q."/>
            <person name="Gargeya S."/>
            <person name="Fitzgerald M."/>
            <person name="Haas B."/>
            <person name="Abouelleil A."/>
            <person name="Alvarado L."/>
            <person name="Chapman S.B."/>
            <person name="Gainer-Dewar J."/>
            <person name="Goldberg J."/>
            <person name="Griggs A."/>
            <person name="Gujja S."/>
            <person name="Hansen M."/>
            <person name="Howarth C."/>
            <person name="Imamovic A."/>
            <person name="Ireland A."/>
            <person name="Larimer J."/>
            <person name="McCowan C."/>
            <person name="Murphy C."/>
            <person name="Pearson M."/>
            <person name="Poon T.W."/>
            <person name="Priest M."/>
            <person name="Roberts A."/>
            <person name="Saif S."/>
            <person name="Shea T."/>
            <person name="Sykes S."/>
            <person name="Wortman J."/>
            <person name="Nusbaum C."/>
            <person name="Birren B."/>
        </authorList>
    </citation>
    <scope>NUCLEOTIDE SEQUENCE [LARGE SCALE GENOMIC DNA]</scope>
    <source>
        <strain evidence="16 17">17X</strain>
    </source>
</reference>
<feature type="compositionally biased region" description="Basic and acidic residues" evidence="13">
    <location>
        <begin position="183"/>
        <end position="216"/>
    </location>
</feature>
<keyword evidence="4 12" id="KW-0479">Metal-binding</keyword>
<organism evidence="16 17">
    <name type="scientific">Plasmodium yoelii 17X</name>
    <dbReference type="NCBI Taxonomy" id="1323249"/>
    <lineage>
        <taxon>Eukaryota</taxon>
        <taxon>Sar</taxon>
        <taxon>Alveolata</taxon>
        <taxon>Apicomplexa</taxon>
        <taxon>Aconoidasida</taxon>
        <taxon>Haemosporida</taxon>
        <taxon>Plasmodiidae</taxon>
        <taxon>Plasmodium</taxon>
        <taxon>Plasmodium (Vinckeia)</taxon>
    </lineage>
</organism>
<dbReference type="PROSITE" id="PS50102">
    <property type="entry name" value="RRM"/>
    <property type="match status" value="1"/>
</dbReference>
<dbReference type="PROSITE" id="PS50103">
    <property type="entry name" value="ZF_C3H1"/>
    <property type="match status" value="1"/>
</dbReference>
<evidence type="ECO:0008006" key="18">
    <source>
        <dbReference type="Google" id="ProtNLM"/>
    </source>
</evidence>
<evidence type="ECO:0000313" key="17">
    <source>
        <dbReference type="Proteomes" id="UP000018538"/>
    </source>
</evidence>
<feature type="zinc finger region" description="C3H1-type" evidence="12">
    <location>
        <begin position="468"/>
        <end position="495"/>
    </location>
</feature>
<feature type="compositionally biased region" description="Low complexity" evidence="13">
    <location>
        <begin position="229"/>
        <end position="245"/>
    </location>
</feature>
<evidence type="ECO:0000256" key="10">
    <source>
        <dbReference type="ARBA" id="ARBA00023242"/>
    </source>
</evidence>
<dbReference type="AlphaFoldDB" id="V7PB67"/>
<dbReference type="GO" id="GO:0071006">
    <property type="term" value="C:U2-type catalytic step 1 spliceosome"/>
    <property type="evidence" value="ECO:0007669"/>
    <property type="project" value="TreeGrafter"/>
</dbReference>
<evidence type="ECO:0000256" key="2">
    <source>
        <dbReference type="ARBA" id="ARBA00008024"/>
    </source>
</evidence>
<dbReference type="InterPro" id="IPR000504">
    <property type="entry name" value="RRM_dom"/>
</dbReference>
<evidence type="ECO:0000256" key="13">
    <source>
        <dbReference type="SAM" id="MobiDB-lite"/>
    </source>
</evidence>
<keyword evidence="10" id="KW-0539">Nucleus</keyword>
<feature type="domain" description="RRM" evidence="14">
    <location>
        <begin position="538"/>
        <end position="613"/>
    </location>
</feature>
<dbReference type="Proteomes" id="UP000018538">
    <property type="component" value="Unassembled WGS sequence"/>
</dbReference>
<keyword evidence="9" id="KW-0508">mRNA splicing</keyword>
<evidence type="ECO:0000256" key="12">
    <source>
        <dbReference type="PROSITE-ProRule" id="PRU00723"/>
    </source>
</evidence>
<protein>
    <recommendedName>
        <fullName evidence="18">C3H1-type domain-containing protein</fullName>
    </recommendedName>
</protein>
<dbReference type="InterPro" id="IPR000571">
    <property type="entry name" value="Znf_CCCH"/>
</dbReference>
<evidence type="ECO:0000256" key="1">
    <source>
        <dbReference type="ARBA" id="ARBA00004123"/>
    </source>
</evidence>
<dbReference type="InterPro" id="IPR035979">
    <property type="entry name" value="RBD_domain_sf"/>
</dbReference>
<keyword evidence="6 12" id="KW-0863">Zinc-finger</keyword>
<evidence type="ECO:0000256" key="8">
    <source>
        <dbReference type="ARBA" id="ARBA00022884"/>
    </source>
</evidence>
<feature type="compositionally biased region" description="Basic and acidic residues" evidence="13">
    <location>
        <begin position="10"/>
        <end position="28"/>
    </location>
</feature>
<dbReference type="GO" id="GO:0017070">
    <property type="term" value="F:U6 snRNA binding"/>
    <property type="evidence" value="ECO:0007669"/>
    <property type="project" value="TreeGrafter"/>
</dbReference>
<evidence type="ECO:0000259" key="15">
    <source>
        <dbReference type="PROSITE" id="PS50103"/>
    </source>
</evidence>
<feature type="region of interest" description="Disordered" evidence="13">
    <location>
        <begin position="710"/>
        <end position="732"/>
    </location>
</feature>
<dbReference type="SUPFAM" id="SSF54928">
    <property type="entry name" value="RNA-binding domain, RBD"/>
    <property type="match status" value="1"/>
</dbReference>
<dbReference type="GO" id="GO:0006397">
    <property type="term" value="P:mRNA processing"/>
    <property type="evidence" value="ECO:0007669"/>
    <property type="project" value="UniProtKB-KW"/>
</dbReference>
<feature type="compositionally biased region" description="Basic and acidic residues" evidence="13">
    <location>
        <begin position="148"/>
        <end position="167"/>
    </location>
</feature>
<evidence type="ECO:0000313" key="16">
    <source>
        <dbReference type="EMBL" id="ETB56811.1"/>
    </source>
</evidence>
<dbReference type="EMBL" id="KI635811">
    <property type="protein sequence ID" value="ETB56811.1"/>
    <property type="molecule type" value="Genomic_DNA"/>
</dbReference>
<dbReference type="PANTHER" id="PTHR14089:SF2">
    <property type="entry name" value="PRE-MRNA-SPLICING FACTOR CWC2"/>
    <property type="match status" value="1"/>
</dbReference>
<comment type="similarity">
    <text evidence="2">Belongs to the RRM CWC2 family.</text>
</comment>
<evidence type="ECO:0000259" key="14">
    <source>
        <dbReference type="PROSITE" id="PS50102"/>
    </source>
</evidence>
<comment type="subcellular location">
    <subcellularLocation>
        <location evidence="1">Nucleus</location>
    </subcellularLocation>
</comment>
<feature type="compositionally biased region" description="Basic and acidic residues" evidence="13">
    <location>
        <begin position="38"/>
        <end position="141"/>
    </location>
</feature>
<evidence type="ECO:0000256" key="7">
    <source>
        <dbReference type="ARBA" id="ARBA00022833"/>
    </source>
</evidence>
<dbReference type="Gene3D" id="3.30.70.330">
    <property type="match status" value="1"/>
</dbReference>
<dbReference type="PANTHER" id="PTHR14089">
    <property type="entry name" value="PRE-MRNA-SPLICING FACTOR RBM22"/>
    <property type="match status" value="1"/>
</dbReference>
<feature type="domain" description="C3H1-type" evidence="15">
    <location>
        <begin position="468"/>
        <end position="495"/>
    </location>
</feature>
<evidence type="ECO:0000256" key="3">
    <source>
        <dbReference type="ARBA" id="ARBA00022664"/>
    </source>
</evidence>
<keyword evidence="8 11" id="KW-0694">RNA-binding</keyword>
<proteinExistence type="inferred from homology"/>
<evidence type="ECO:0000256" key="6">
    <source>
        <dbReference type="ARBA" id="ARBA00022771"/>
    </source>
</evidence>
<dbReference type="GO" id="GO:0008270">
    <property type="term" value="F:zinc ion binding"/>
    <property type="evidence" value="ECO:0007669"/>
    <property type="project" value="UniProtKB-KW"/>
</dbReference>
<dbReference type="SMART" id="SM00360">
    <property type="entry name" value="RRM"/>
    <property type="match status" value="1"/>
</dbReference>